<dbReference type="Gene3D" id="3.30.530.20">
    <property type="match status" value="1"/>
</dbReference>
<dbReference type="Proteomes" id="UP000569914">
    <property type="component" value="Unassembled WGS sequence"/>
</dbReference>
<evidence type="ECO:0000313" key="4">
    <source>
        <dbReference type="Proteomes" id="UP000569914"/>
    </source>
</evidence>
<proteinExistence type="inferred from homology"/>
<dbReference type="RefSeq" id="WP_179753582.1">
    <property type="nucleotide sequence ID" value="NZ_JACCBU010000001.1"/>
</dbReference>
<feature type="domain" description="Activator of Hsp90 ATPase homologue 1/2-like C-terminal" evidence="2">
    <location>
        <begin position="28"/>
        <end position="139"/>
    </location>
</feature>
<comment type="caution">
    <text evidence="3">The sequence shown here is derived from an EMBL/GenBank/DDBJ whole genome shotgun (WGS) entry which is preliminary data.</text>
</comment>
<reference evidence="3 4" key="1">
    <citation type="submission" date="2020-07" db="EMBL/GenBank/DDBJ databases">
        <title>Sequencing the genomes of 1000 actinobacteria strains.</title>
        <authorList>
            <person name="Klenk H.-P."/>
        </authorList>
    </citation>
    <scope>NUCLEOTIDE SEQUENCE [LARGE SCALE GENOMIC DNA]</scope>
    <source>
        <strain evidence="3 4">DSM 22083</strain>
    </source>
</reference>
<dbReference type="Pfam" id="PF08327">
    <property type="entry name" value="AHSA1"/>
    <property type="match status" value="1"/>
</dbReference>
<dbReference type="CDD" id="cd08899">
    <property type="entry name" value="SRPBCC_CalC_Aha1-like_6"/>
    <property type="match status" value="1"/>
</dbReference>
<dbReference type="InterPro" id="IPR023393">
    <property type="entry name" value="START-like_dom_sf"/>
</dbReference>
<dbReference type="AlphaFoldDB" id="A0A7Y9I9R9"/>
<keyword evidence="4" id="KW-1185">Reference proteome</keyword>
<protein>
    <submittedName>
        <fullName evidence="3">Uncharacterized protein YndB with AHSA1/START domain</fullName>
    </submittedName>
</protein>
<organism evidence="3 4">
    <name type="scientific">Microlunatus parietis</name>
    <dbReference type="NCBI Taxonomy" id="682979"/>
    <lineage>
        <taxon>Bacteria</taxon>
        <taxon>Bacillati</taxon>
        <taxon>Actinomycetota</taxon>
        <taxon>Actinomycetes</taxon>
        <taxon>Propionibacteriales</taxon>
        <taxon>Propionibacteriaceae</taxon>
        <taxon>Microlunatus</taxon>
    </lineage>
</organism>
<sequence>MTTPTPTGRLVPNADGVDLVLTRTLPGSIDDAWASITEPDRTARWIGRWEGEGAVGSTVRMQLGFEDDTPWADVKITECAAPRRLRVLTIDDQGSWDVSLELSGAGDHAELRFVMHRVDPAAVGEIGPGWEYYLDQLVASVTDAPTPNFDDYFPALRSHFEAQVS</sequence>
<dbReference type="EMBL" id="JACCBU010000001">
    <property type="protein sequence ID" value="NYE72638.1"/>
    <property type="molecule type" value="Genomic_DNA"/>
</dbReference>
<gene>
    <name evidence="3" type="ORF">BKA15_003967</name>
</gene>
<accession>A0A7Y9I9R9</accession>
<evidence type="ECO:0000256" key="1">
    <source>
        <dbReference type="ARBA" id="ARBA00006817"/>
    </source>
</evidence>
<evidence type="ECO:0000259" key="2">
    <source>
        <dbReference type="Pfam" id="PF08327"/>
    </source>
</evidence>
<dbReference type="SUPFAM" id="SSF55961">
    <property type="entry name" value="Bet v1-like"/>
    <property type="match status" value="1"/>
</dbReference>
<comment type="similarity">
    <text evidence="1">Belongs to the AHA1 family.</text>
</comment>
<name>A0A7Y9I9R9_9ACTN</name>
<dbReference type="InterPro" id="IPR013538">
    <property type="entry name" value="ASHA1/2-like_C"/>
</dbReference>
<evidence type="ECO:0000313" key="3">
    <source>
        <dbReference type="EMBL" id="NYE72638.1"/>
    </source>
</evidence>